<protein>
    <submittedName>
        <fullName evidence="1">Uncharacterized protein</fullName>
    </submittedName>
</protein>
<gene>
    <name evidence="1" type="ORF">EZS27_027033</name>
</gene>
<sequence>MIQTLTNQYKNLPILFSFIHFTGENYCSLCHKCVIGKNKRGQLSMLTSLFSAVGVRRFELPTTRPQGFKTGKTTVTNLLSELGHSLQSNRKGLEGKSHPDRNAQFEFINSCDAVL</sequence>
<evidence type="ECO:0000313" key="1">
    <source>
        <dbReference type="EMBL" id="KAA6323540.1"/>
    </source>
</evidence>
<reference evidence="1" key="1">
    <citation type="submission" date="2019-03" db="EMBL/GenBank/DDBJ databases">
        <title>Single cell metagenomics reveals metabolic interactions within the superorganism composed of flagellate Streblomastix strix and complex community of Bacteroidetes bacteria on its surface.</title>
        <authorList>
            <person name="Treitli S.C."/>
            <person name="Kolisko M."/>
            <person name="Husnik F."/>
            <person name="Keeling P."/>
            <person name="Hampl V."/>
        </authorList>
    </citation>
    <scope>NUCLEOTIDE SEQUENCE</scope>
    <source>
        <strain evidence="1">STM</strain>
    </source>
</reference>
<dbReference type="InterPro" id="IPR011518">
    <property type="entry name" value="Transposase_36"/>
</dbReference>
<accession>A0A5J4QRM9</accession>
<dbReference type="AlphaFoldDB" id="A0A5J4QRM9"/>
<dbReference type="EMBL" id="SNRY01002779">
    <property type="protein sequence ID" value="KAA6323540.1"/>
    <property type="molecule type" value="Genomic_DNA"/>
</dbReference>
<proteinExistence type="predicted"/>
<dbReference type="Pfam" id="PF07592">
    <property type="entry name" value="DDE_Tnp_ISAZ013"/>
    <property type="match status" value="1"/>
</dbReference>
<comment type="caution">
    <text evidence="1">The sequence shown here is derived from an EMBL/GenBank/DDBJ whole genome shotgun (WGS) entry which is preliminary data.</text>
</comment>
<name>A0A5J4QRM9_9ZZZZ</name>
<organism evidence="1">
    <name type="scientific">termite gut metagenome</name>
    <dbReference type="NCBI Taxonomy" id="433724"/>
    <lineage>
        <taxon>unclassified sequences</taxon>
        <taxon>metagenomes</taxon>
        <taxon>organismal metagenomes</taxon>
    </lineage>
</organism>